<dbReference type="EC" id="2.7.-.-" evidence="3"/>
<dbReference type="Gene3D" id="3.40.50.300">
    <property type="entry name" value="P-loop containing nucleotide triphosphate hydrolases"/>
    <property type="match status" value="1"/>
</dbReference>
<keyword evidence="3" id="KW-0808">Transferase</keyword>
<keyword evidence="2" id="KW-0067">ATP-binding</keyword>
<name>K1TAD7_9ZZZZ</name>
<dbReference type="InterPro" id="IPR027417">
    <property type="entry name" value="P-loop_NTPase"/>
</dbReference>
<dbReference type="InterPro" id="IPR001977">
    <property type="entry name" value="Depp_CoAkinase"/>
</dbReference>
<dbReference type="Pfam" id="PF01121">
    <property type="entry name" value="CoaE"/>
    <property type="match status" value="1"/>
</dbReference>
<dbReference type="PROSITE" id="PS51219">
    <property type="entry name" value="DPCK"/>
    <property type="match status" value="1"/>
</dbReference>
<accession>K1TAD7</accession>
<reference evidence="3" key="1">
    <citation type="journal article" date="2013" name="Environ. Microbiol.">
        <title>Microbiota from the distal guts of lean and obese adolescents exhibit partial functional redundancy besides clear differences in community structure.</title>
        <authorList>
            <person name="Ferrer M."/>
            <person name="Ruiz A."/>
            <person name="Lanza F."/>
            <person name="Haange S.B."/>
            <person name="Oberbach A."/>
            <person name="Till H."/>
            <person name="Bargiela R."/>
            <person name="Campoy C."/>
            <person name="Segura M.T."/>
            <person name="Richter M."/>
            <person name="von Bergen M."/>
            <person name="Seifert J."/>
            <person name="Suarez A."/>
        </authorList>
    </citation>
    <scope>NUCLEOTIDE SEQUENCE</scope>
</reference>
<gene>
    <name evidence="3" type="ORF">OBE_04053</name>
</gene>
<dbReference type="GO" id="GO:0005524">
    <property type="term" value="F:ATP binding"/>
    <property type="evidence" value="ECO:0007669"/>
    <property type="project" value="UniProtKB-KW"/>
</dbReference>
<dbReference type="GO" id="GO:0015937">
    <property type="term" value="P:coenzyme A biosynthetic process"/>
    <property type="evidence" value="ECO:0007669"/>
    <property type="project" value="InterPro"/>
</dbReference>
<evidence type="ECO:0000256" key="2">
    <source>
        <dbReference type="ARBA" id="ARBA00022840"/>
    </source>
</evidence>
<organism evidence="3">
    <name type="scientific">human gut metagenome</name>
    <dbReference type="NCBI Taxonomy" id="408170"/>
    <lineage>
        <taxon>unclassified sequences</taxon>
        <taxon>metagenomes</taxon>
        <taxon>organismal metagenomes</taxon>
    </lineage>
</organism>
<dbReference type="GO" id="GO:0004140">
    <property type="term" value="F:dephospho-CoA kinase activity"/>
    <property type="evidence" value="ECO:0007669"/>
    <property type="project" value="InterPro"/>
</dbReference>
<feature type="non-terminal residue" evidence="3">
    <location>
        <position position="53"/>
    </location>
</feature>
<dbReference type="AlphaFoldDB" id="K1TAD7"/>
<proteinExistence type="predicted"/>
<evidence type="ECO:0000256" key="1">
    <source>
        <dbReference type="ARBA" id="ARBA00022741"/>
    </source>
</evidence>
<sequence>MRFIGITGGVGAGKTEILKYIGQHYKCEIYLADDIGHKVKEPGTEGYQALVEL</sequence>
<comment type="caution">
    <text evidence="3">The sequence shown here is derived from an EMBL/GenBank/DDBJ whole genome shotgun (WGS) entry which is preliminary data.</text>
</comment>
<protein>
    <submittedName>
        <fullName evidence="3">Dephospho-CoA kinase</fullName>
        <ecNumber evidence="3">2.7.-.-</ecNumber>
    </submittedName>
</protein>
<keyword evidence="1" id="KW-0547">Nucleotide-binding</keyword>
<dbReference type="EMBL" id="AJWZ01002748">
    <property type="protein sequence ID" value="EKC70112.1"/>
    <property type="molecule type" value="Genomic_DNA"/>
</dbReference>
<keyword evidence="3" id="KW-0418">Kinase</keyword>
<dbReference type="SUPFAM" id="SSF52540">
    <property type="entry name" value="P-loop containing nucleoside triphosphate hydrolases"/>
    <property type="match status" value="1"/>
</dbReference>
<evidence type="ECO:0000313" key="3">
    <source>
        <dbReference type="EMBL" id="EKC70112.1"/>
    </source>
</evidence>